<feature type="domain" description="Fiber protein 1 C-terminal" evidence="12">
    <location>
        <begin position="279"/>
        <end position="471"/>
    </location>
</feature>
<keyword evidence="5" id="KW-1048">Host nucleus</keyword>
<dbReference type="EMBL" id="KJ675568">
    <property type="protein sequence ID" value="AIZ35781.1"/>
    <property type="molecule type" value="Genomic_DNA"/>
</dbReference>
<evidence type="ECO:0000256" key="9">
    <source>
        <dbReference type="ARBA" id="ARBA00022921"/>
    </source>
</evidence>
<dbReference type="GeneID" id="22647558"/>
<dbReference type="InterPro" id="IPR038486">
    <property type="entry name" value="Fiber_prot_C_sf"/>
</dbReference>
<organism evidence="13 14">
    <name type="scientific">Psittacine adenovirus 3</name>
    <dbReference type="NCBI Taxonomy" id="1580497"/>
    <lineage>
        <taxon>Viruses</taxon>
        <taxon>Varidnaviria</taxon>
        <taxon>Bamfordvirae</taxon>
        <taxon>Preplasmiviricota</taxon>
        <taxon>Polisuviricotina</taxon>
        <taxon>Pharingeaviricetes</taxon>
        <taxon>Rowavirales</taxon>
        <taxon>Adenoviridae</taxon>
        <taxon>Barthadenovirus</taxon>
        <taxon>Barthadenovirus amazonae</taxon>
        <taxon>Psittacine atadenovirus A</taxon>
    </lineage>
</organism>
<evidence type="ECO:0000256" key="4">
    <source>
        <dbReference type="ARBA" id="ARBA00022561"/>
    </source>
</evidence>
<dbReference type="GO" id="GO:0046718">
    <property type="term" value="P:symbiont entry into host cell"/>
    <property type="evidence" value="ECO:0007669"/>
    <property type="project" value="UniProtKB-KW"/>
</dbReference>
<keyword evidence="14" id="KW-1185">Reference proteome</keyword>
<evidence type="ECO:0000313" key="13">
    <source>
        <dbReference type="EMBL" id="AIZ35781.1"/>
    </source>
</evidence>
<evidence type="ECO:0000256" key="1">
    <source>
        <dbReference type="ARBA" id="ARBA00004147"/>
    </source>
</evidence>
<dbReference type="GO" id="GO:0098671">
    <property type="term" value="P:adhesion receptor-mediated virion attachment to host cell"/>
    <property type="evidence" value="ECO:0007669"/>
    <property type="project" value="UniProtKB-KW"/>
</dbReference>
<dbReference type="InterPro" id="IPR000939">
    <property type="entry name" value="Adenobir_fibre_prot_rpt/shaft"/>
</dbReference>
<evidence type="ECO:0000256" key="10">
    <source>
        <dbReference type="ARBA" id="ARBA00023165"/>
    </source>
</evidence>
<reference evidence="13 14" key="1">
    <citation type="journal article" date="2014" name="PLoS Negl. Trop. Dis.">
        <title>A novel psittacine adenovirus identified during an outbreak of avian chlamydiosis and human psittacosis: zoonosis associated with virus-bacterium coinfection in birds.</title>
        <authorList>
            <person name="To K.K.W."/>
            <person name="Tse H."/>
            <person name="Chan W.M."/>
            <person name="Lau P.I.T."/>
            <person name="Luk G."/>
            <person name="Graydon R."/>
            <person name="Choi G."/>
            <person name="Chan J.F.W."/>
            <person name="Cheng V.C.C."/>
            <person name="Chan K.H."/>
            <person name="Yuen K.Y."/>
        </authorList>
    </citation>
    <scope>NUCLEOTIDE SEQUENCE [LARGE SCALE GENOMIC DNA]</scope>
    <source>
        <strain evidence="13">HKU/Parrot19</strain>
    </source>
</reference>
<keyword evidence="7" id="KW-1161">Viral attachment to host cell</keyword>
<dbReference type="Gene3D" id="2.60.90.30">
    <property type="entry name" value="Fiber protein 1, C-terminal domain"/>
    <property type="match status" value="1"/>
</dbReference>
<keyword evidence="4" id="KW-0167">Capsid protein</keyword>
<keyword evidence="8" id="KW-0946">Virion</keyword>
<evidence type="ECO:0000313" key="14">
    <source>
        <dbReference type="Proteomes" id="UP000118842"/>
    </source>
</evidence>
<comment type="subcellular location">
    <subcellularLocation>
        <location evidence="1">Host nucleus</location>
    </subcellularLocation>
    <subcellularLocation>
        <location evidence="2">Virion</location>
    </subcellularLocation>
</comment>
<dbReference type="Proteomes" id="UP000118842">
    <property type="component" value="Segment"/>
</dbReference>
<evidence type="ECO:0000256" key="5">
    <source>
        <dbReference type="ARBA" id="ARBA00022562"/>
    </source>
</evidence>
<keyword evidence="6" id="KW-0945">Host-virus interaction</keyword>
<dbReference type="InterPro" id="IPR031822">
    <property type="entry name" value="AdHead_fibreRBD"/>
</dbReference>
<comment type="similarity">
    <text evidence="3">Belongs to the adenoviridae fiber family.</text>
</comment>
<accession>A0A0A7JTT3</accession>
<dbReference type="KEGG" id="vg:22647558"/>
<evidence type="ECO:0000256" key="8">
    <source>
        <dbReference type="ARBA" id="ARBA00022844"/>
    </source>
</evidence>
<evidence type="ECO:0000256" key="2">
    <source>
        <dbReference type="ARBA" id="ARBA00004328"/>
    </source>
</evidence>
<gene>
    <name evidence="13" type="ORF">PAV19gp20</name>
</gene>
<keyword evidence="11" id="KW-1160">Virus entry into host cell</keyword>
<evidence type="ECO:0000256" key="3">
    <source>
        <dbReference type="ARBA" id="ARBA00006685"/>
    </source>
</evidence>
<keyword evidence="10" id="KW-1233">Viral attachment to host adhesion receptor</keyword>
<name>A0A0A7JTT3_9ADEN</name>
<evidence type="ECO:0000256" key="6">
    <source>
        <dbReference type="ARBA" id="ARBA00022581"/>
    </source>
</evidence>
<sequence>MWHFTAASVLLQMKRARAADCTSCYNPVYPFTGGSVFPPFITPCSGLSVGGLSVRTAAPLTIEQNAVTLKYGDGLQVTEDGELISSPNAMNAQLPLYNDGNSFALLYKDPLTLDGGALTLRSLFTADPPLSISNGVISVGVGQGIAVRDGELTVTPVPPLILMGNNDYIGLSVGSGLNSSNSVLNLNVPTPPLSLSASGSLQLQYNASNFQVVNNQLTLKLADITVSPPLTLTNQLIGLSVGKGLQVAENALQTNVNENDFYYDSSSPPQLCLQPKLISYRSGDVSLTTYDVTVVCPEDLTTKVAACVQMVWLNGMVHGTLQVKGVSDSWPKGTGTYYTSSIPEGIRFGLVVAPLGGADNVSSFPTATLIPSDSNLSYFQPAGFPSFSFTPGRYYLPLQLGNFVQVAFMSGGNPQLKFYDNGTTRMYYTVCQRENASANKIIYFTFIITQQTDGQNFFDTSQSGLYFTTPPLPFSYTADSAFISLQ</sequence>
<dbReference type="Pfam" id="PF00608">
    <property type="entry name" value="Adeno_shaft"/>
    <property type="match status" value="4"/>
</dbReference>
<proteinExistence type="inferred from homology"/>
<dbReference type="RefSeq" id="YP_009112732.1">
    <property type="nucleotide sequence ID" value="NC_025962.1"/>
</dbReference>
<dbReference type="Pfam" id="PF16812">
    <property type="entry name" value="AdHead_fibreRBD"/>
    <property type="match status" value="1"/>
</dbReference>
<dbReference type="InterPro" id="IPR009013">
    <property type="entry name" value="Attachment_protein_shaft_sf"/>
</dbReference>
<dbReference type="GO" id="GO:0042025">
    <property type="term" value="C:host cell nucleus"/>
    <property type="evidence" value="ECO:0007669"/>
    <property type="project" value="UniProtKB-SubCell"/>
</dbReference>
<dbReference type="Gene3D" id="6.20.10.20">
    <property type="match status" value="1"/>
</dbReference>
<dbReference type="GO" id="GO:0019028">
    <property type="term" value="C:viral capsid"/>
    <property type="evidence" value="ECO:0007669"/>
    <property type="project" value="UniProtKB-KW"/>
</dbReference>
<evidence type="ECO:0000256" key="7">
    <source>
        <dbReference type="ARBA" id="ARBA00022804"/>
    </source>
</evidence>
<dbReference type="SUPFAM" id="SSF51225">
    <property type="entry name" value="Fibre shaft of virus attachment proteins"/>
    <property type="match status" value="2"/>
</dbReference>
<keyword evidence="9" id="KW-0426">Late protein</keyword>
<evidence type="ECO:0000256" key="11">
    <source>
        <dbReference type="ARBA" id="ARBA00023296"/>
    </source>
</evidence>
<evidence type="ECO:0000259" key="12">
    <source>
        <dbReference type="Pfam" id="PF16812"/>
    </source>
</evidence>
<protein>
    <submittedName>
        <fullName evidence="13">Fiber</fullName>
    </submittedName>
</protein>